<evidence type="ECO:0000256" key="1">
    <source>
        <dbReference type="SAM" id="Phobius"/>
    </source>
</evidence>
<evidence type="ECO:0000313" key="3">
    <source>
        <dbReference type="Proteomes" id="UP000327013"/>
    </source>
</evidence>
<dbReference type="AlphaFoldDB" id="A0A5N6QDM9"/>
<gene>
    <name evidence="2" type="ORF">FH972_001042</name>
</gene>
<dbReference type="EMBL" id="CM017321">
    <property type="protein sequence ID" value="KAE7996310.1"/>
    <property type="molecule type" value="Genomic_DNA"/>
</dbReference>
<proteinExistence type="predicted"/>
<sequence length="93" mass="9436">MTDRRCCVTEALAVVLGLLRSRSGLEIGEVTVRFGGFVGLGALAVGCTLAVWFGGVCGPCVGIFDRSEIGEVTVRFGGFVGPGAPTVGCTLAV</sequence>
<keyword evidence="1" id="KW-0812">Transmembrane</keyword>
<protein>
    <submittedName>
        <fullName evidence="2">Uncharacterized protein</fullName>
    </submittedName>
</protein>
<keyword evidence="1" id="KW-1133">Transmembrane helix</keyword>
<feature type="transmembrane region" description="Helical" evidence="1">
    <location>
        <begin position="34"/>
        <end position="57"/>
    </location>
</feature>
<name>A0A5N6QDM9_9ROSI</name>
<keyword evidence="3" id="KW-1185">Reference proteome</keyword>
<evidence type="ECO:0000313" key="2">
    <source>
        <dbReference type="EMBL" id="KAE7996310.1"/>
    </source>
</evidence>
<keyword evidence="1" id="KW-0472">Membrane</keyword>
<accession>A0A5N6QDM9</accession>
<dbReference type="Proteomes" id="UP000327013">
    <property type="component" value="Chromosome 1"/>
</dbReference>
<organism evidence="2 3">
    <name type="scientific">Carpinus fangiana</name>
    <dbReference type="NCBI Taxonomy" id="176857"/>
    <lineage>
        <taxon>Eukaryota</taxon>
        <taxon>Viridiplantae</taxon>
        <taxon>Streptophyta</taxon>
        <taxon>Embryophyta</taxon>
        <taxon>Tracheophyta</taxon>
        <taxon>Spermatophyta</taxon>
        <taxon>Magnoliopsida</taxon>
        <taxon>eudicotyledons</taxon>
        <taxon>Gunneridae</taxon>
        <taxon>Pentapetalae</taxon>
        <taxon>rosids</taxon>
        <taxon>fabids</taxon>
        <taxon>Fagales</taxon>
        <taxon>Betulaceae</taxon>
        <taxon>Carpinus</taxon>
    </lineage>
</organism>
<reference evidence="2 3" key="1">
    <citation type="submission" date="2019-06" db="EMBL/GenBank/DDBJ databases">
        <title>A chromosomal-level reference genome of Carpinus fangiana (Coryloideae, Betulaceae).</title>
        <authorList>
            <person name="Yang X."/>
            <person name="Wang Z."/>
            <person name="Zhang L."/>
            <person name="Hao G."/>
            <person name="Liu J."/>
            <person name="Yang Y."/>
        </authorList>
    </citation>
    <scope>NUCLEOTIDE SEQUENCE [LARGE SCALE GENOMIC DNA]</scope>
    <source>
        <strain evidence="2">Cfa_2016G</strain>
        <tissue evidence="2">Leaf</tissue>
    </source>
</reference>